<feature type="transmembrane region" description="Helical" evidence="5">
    <location>
        <begin position="35"/>
        <end position="56"/>
    </location>
</feature>
<keyword evidence="3 5" id="KW-1133">Transmembrane helix</keyword>
<sequence length="452" mass="48566">MTTSKEKTEEPGCCCLFDCIVGYCKKTKFGTWDGVYLSCLLSMFGVIMFLRLGYIIGEAGVWQTWIIEFISAIVVFVTTLSMSALCTNGEVRHGGAYYLISRSLGPEIGGSIGILFTIGNSIAVSMHILGFAEPMVNQIGKIVTNSEKNDLRVYGTILLFVLLIFAFIGVGWMIKIQFLIAFVLIAAIICFFVGCFITIDLNYLIVSVGNGAFMENFNSAYTEGTSFVTIFGVFFPAMTGIMAGANLSGDLINPSNSIPTGTLTSVITAWAVYMAMSTIIADSTLRGDPSICSSEYPSTGLCYNLIMEKIAVPGEIIYAGVYAATLSSALAALIGAPRILTTVANDKLLSILNIFAIKRNNGEPLFAYIPAALISFGCIMIASINTIATVVTITYLITYALINFACFQSLKTNVKSVIDLSVNLLETSKSELGLSYTRNSNDNSGETIASST</sequence>
<accession>A0ABV2AED6</accession>
<dbReference type="PIRSF" id="PIRSF006060">
    <property type="entry name" value="AA_transporter"/>
    <property type="match status" value="1"/>
</dbReference>
<proteinExistence type="predicted"/>
<name>A0ABV2AED6_9EUKA</name>
<evidence type="ECO:0000259" key="6">
    <source>
        <dbReference type="Pfam" id="PF00324"/>
    </source>
</evidence>
<dbReference type="Gene3D" id="1.20.1740.10">
    <property type="entry name" value="Amino acid/polyamine transporter I"/>
    <property type="match status" value="1"/>
</dbReference>
<protein>
    <recommendedName>
        <fullName evidence="6">Amino acid permease/ SLC12A domain-containing protein</fullName>
    </recommendedName>
</protein>
<evidence type="ECO:0000313" key="8">
    <source>
        <dbReference type="Proteomes" id="UP001439008"/>
    </source>
</evidence>
<dbReference type="InterPro" id="IPR004842">
    <property type="entry name" value="SLC12A_fam"/>
</dbReference>
<reference evidence="7 8" key="1">
    <citation type="journal article" date="2024" name="BMC Biol.">
        <title>Comparative genomics of Ascetosporea gives new insight into the evolutionary basis for animal parasitism in Rhizaria.</title>
        <authorList>
            <person name="Hiltunen Thoren M."/>
            <person name="Onut-Brannstrom I."/>
            <person name="Alfjorden A."/>
            <person name="Peckova H."/>
            <person name="Swords F."/>
            <person name="Hooper C."/>
            <person name="Holzer A.S."/>
            <person name="Bass D."/>
            <person name="Burki F."/>
        </authorList>
    </citation>
    <scope>NUCLEOTIDE SEQUENCE [LARGE SCALE GENOMIC DNA]</scope>
    <source>
        <strain evidence="7">20-A016</strain>
    </source>
</reference>
<comment type="caution">
    <text evidence="7">The sequence shown here is derived from an EMBL/GenBank/DDBJ whole genome shotgun (WGS) entry which is preliminary data.</text>
</comment>
<keyword evidence="2 5" id="KW-0812">Transmembrane</keyword>
<feature type="transmembrane region" description="Helical" evidence="5">
    <location>
        <begin position="151"/>
        <end position="172"/>
    </location>
</feature>
<dbReference type="Proteomes" id="UP001439008">
    <property type="component" value="Unassembled WGS sequence"/>
</dbReference>
<evidence type="ECO:0000256" key="2">
    <source>
        <dbReference type="ARBA" id="ARBA00022692"/>
    </source>
</evidence>
<evidence type="ECO:0000313" key="7">
    <source>
        <dbReference type="EMBL" id="MES1918047.1"/>
    </source>
</evidence>
<dbReference type="PANTHER" id="PTHR11827">
    <property type="entry name" value="SOLUTE CARRIER FAMILY 12, CATION COTRANSPORTERS"/>
    <property type="match status" value="1"/>
</dbReference>
<feature type="transmembrane region" description="Helical" evidence="5">
    <location>
        <begin position="226"/>
        <end position="248"/>
    </location>
</feature>
<feature type="transmembrane region" description="Helical" evidence="5">
    <location>
        <begin position="365"/>
        <end position="384"/>
    </location>
</feature>
<evidence type="ECO:0000256" key="1">
    <source>
        <dbReference type="ARBA" id="ARBA00004141"/>
    </source>
</evidence>
<keyword evidence="8" id="KW-1185">Reference proteome</keyword>
<organism evidence="7 8">
    <name type="scientific">Bonamia ostreae</name>
    <dbReference type="NCBI Taxonomy" id="126728"/>
    <lineage>
        <taxon>Eukaryota</taxon>
        <taxon>Sar</taxon>
        <taxon>Rhizaria</taxon>
        <taxon>Endomyxa</taxon>
        <taxon>Ascetosporea</taxon>
        <taxon>Haplosporida</taxon>
        <taxon>Bonamia</taxon>
    </lineage>
</organism>
<feature type="transmembrane region" description="Helical" evidence="5">
    <location>
        <begin position="316"/>
        <end position="344"/>
    </location>
</feature>
<feature type="transmembrane region" description="Helical" evidence="5">
    <location>
        <begin position="390"/>
        <end position="407"/>
    </location>
</feature>
<feature type="transmembrane region" description="Helical" evidence="5">
    <location>
        <begin position="179"/>
        <end position="206"/>
    </location>
</feature>
<evidence type="ECO:0000256" key="3">
    <source>
        <dbReference type="ARBA" id="ARBA00022989"/>
    </source>
</evidence>
<dbReference type="InterPro" id="IPR004841">
    <property type="entry name" value="AA-permease/SLC12A_dom"/>
</dbReference>
<comment type="subcellular location">
    <subcellularLocation>
        <location evidence="1">Membrane</location>
        <topology evidence="1">Multi-pass membrane protein</topology>
    </subcellularLocation>
</comment>
<evidence type="ECO:0000256" key="4">
    <source>
        <dbReference type="ARBA" id="ARBA00023136"/>
    </source>
</evidence>
<feature type="transmembrane region" description="Helical" evidence="5">
    <location>
        <begin position="108"/>
        <end position="131"/>
    </location>
</feature>
<keyword evidence="4 5" id="KW-0472">Membrane</keyword>
<gene>
    <name evidence="7" type="ORF">MHBO_000073</name>
</gene>
<dbReference type="EMBL" id="JBDODL010000009">
    <property type="protein sequence ID" value="MES1918047.1"/>
    <property type="molecule type" value="Genomic_DNA"/>
</dbReference>
<dbReference type="Pfam" id="PF00324">
    <property type="entry name" value="AA_permease"/>
    <property type="match status" value="1"/>
</dbReference>
<feature type="transmembrane region" description="Helical" evidence="5">
    <location>
        <begin position="260"/>
        <end position="281"/>
    </location>
</feature>
<evidence type="ECO:0000256" key="5">
    <source>
        <dbReference type="SAM" id="Phobius"/>
    </source>
</evidence>
<feature type="domain" description="Amino acid permease/ SLC12A" evidence="6">
    <location>
        <begin position="35"/>
        <end position="409"/>
    </location>
</feature>
<dbReference type="PANTHER" id="PTHR11827:SF72">
    <property type="entry name" value="GH08340P"/>
    <property type="match status" value="1"/>
</dbReference>
<feature type="transmembrane region" description="Helical" evidence="5">
    <location>
        <begin position="62"/>
        <end position="87"/>
    </location>
</feature>